<name>A0A3G5A6B1_9VIRU</name>
<protein>
    <submittedName>
        <fullName evidence="1">Uncharacterized protein</fullName>
    </submittedName>
</protein>
<dbReference type="EMBL" id="MK072383">
    <property type="protein sequence ID" value="AYV82562.1"/>
    <property type="molecule type" value="Genomic_DNA"/>
</dbReference>
<accession>A0A3G5A6B1</accession>
<proteinExistence type="predicted"/>
<organism evidence="1">
    <name type="scientific">Hyperionvirus sp</name>
    <dbReference type="NCBI Taxonomy" id="2487770"/>
    <lineage>
        <taxon>Viruses</taxon>
        <taxon>Varidnaviria</taxon>
        <taxon>Bamfordvirae</taxon>
        <taxon>Nucleocytoviricota</taxon>
        <taxon>Megaviricetes</taxon>
        <taxon>Imitervirales</taxon>
        <taxon>Mimiviridae</taxon>
        <taxon>Klosneuvirinae</taxon>
    </lineage>
</organism>
<gene>
    <name evidence="1" type="ORF">Hyperionvirus1_141</name>
</gene>
<sequence length="133" mass="15505">MAIACPKCVVLGYPFNTEQWFCIECKEMVASKKYCNKCADRLNKCYGCGNDVKACREYLSDFKIAFEKDIKGWNEFANREVLGFRKMAIDSARKKKGEYEMILKFFNNDEPASETKKVIRAYLNHLLRTNNNK</sequence>
<evidence type="ECO:0000313" key="1">
    <source>
        <dbReference type="EMBL" id="AYV82562.1"/>
    </source>
</evidence>
<dbReference type="SUPFAM" id="SSF161187">
    <property type="entry name" value="YfgJ-like"/>
    <property type="match status" value="1"/>
</dbReference>
<reference evidence="1" key="1">
    <citation type="submission" date="2018-10" db="EMBL/GenBank/DDBJ databases">
        <title>Hidden diversity of soil giant viruses.</title>
        <authorList>
            <person name="Schulz F."/>
            <person name="Alteio L."/>
            <person name="Goudeau D."/>
            <person name="Ryan E.M."/>
            <person name="Malmstrom R.R."/>
            <person name="Blanchard J."/>
            <person name="Woyke T."/>
        </authorList>
    </citation>
    <scope>NUCLEOTIDE SEQUENCE</scope>
    <source>
        <strain evidence="1">HYV1</strain>
    </source>
</reference>